<keyword evidence="1" id="KW-0175">Coiled coil</keyword>
<keyword evidence="2" id="KW-0812">Transmembrane</keyword>
<dbReference type="EMBL" id="CAJFCW020000002">
    <property type="protein sequence ID" value="CAG9099454.1"/>
    <property type="molecule type" value="Genomic_DNA"/>
</dbReference>
<keyword evidence="2" id="KW-0472">Membrane</keyword>
<dbReference type="EMBL" id="CAJFDH010000002">
    <property type="protein sequence ID" value="CAD5213172.1"/>
    <property type="molecule type" value="Genomic_DNA"/>
</dbReference>
<reference evidence="3" key="1">
    <citation type="submission" date="2020-09" db="EMBL/GenBank/DDBJ databases">
        <authorList>
            <person name="Kikuchi T."/>
        </authorList>
    </citation>
    <scope>NUCLEOTIDE SEQUENCE</scope>
    <source>
        <strain evidence="3">SH1</strain>
    </source>
</reference>
<feature type="transmembrane region" description="Helical" evidence="2">
    <location>
        <begin position="122"/>
        <end position="151"/>
    </location>
</feature>
<gene>
    <name evidence="3" type="ORF">BOKJ2_LOCUS4973</name>
</gene>
<dbReference type="AlphaFoldDB" id="A0A811KCW6"/>
<feature type="coiled-coil region" evidence="1">
    <location>
        <begin position="174"/>
        <end position="201"/>
    </location>
</feature>
<name>A0A811KCW6_9BILA</name>
<keyword evidence="4" id="KW-1185">Reference proteome</keyword>
<accession>A0A811KCW6</accession>
<sequence>MDRETNSSFLKVEDMSGEIISTTMLYPSYVFFDGIVIPKLQPQIKTPCGFVARSYGNFTQFDVQITQNQPVESFMIEMTIQDQPLNYPRNVTIDPADDPSVIDDVTNRTYNPLNAFEEYNQYWWPVALLFGLIGGIFLGSGVLLLGLYCYLHYPTPDRDPEVILFGPKPPKKPKELSESIRETIEEKLESAKKRKDNLKQRKKDK</sequence>
<evidence type="ECO:0000313" key="4">
    <source>
        <dbReference type="Proteomes" id="UP000614601"/>
    </source>
</evidence>
<evidence type="ECO:0000256" key="2">
    <source>
        <dbReference type="SAM" id="Phobius"/>
    </source>
</evidence>
<dbReference type="Proteomes" id="UP000614601">
    <property type="component" value="Unassembled WGS sequence"/>
</dbReference>
<keyword evidence="2" id="KW-1133">Transmembrane helix</keyword>
<evidence type="ECO:0000256" key="1">
    <source>
        <dbReference type="SAM" id="Coils"/>
    </source>
</evidence>
<protein>
    <submittedName>
        <fullName evidence="3">Uncharacterized protein</fullName>
    </submittedName>
</protein>
<proteinExistence type="predicted"/>
<comment type="caution">
    <text evidence="3">The sequence shown here is derived from an EMBL/GenBank/DDBJ whole genome shotgun (WGS) entry which is preliminary data.</text>
</comment>
<organism evidence="3 4">
    <name type="scientific">Bursaphelenchus okinawaensis</name>
    <dbReference type="NCBI Taxonomy" id="465554"/>
    <lineage>
        <taxon>Eukaryota</taxon>
        <taxon>Metazoa</taxon>
        <taxon>Ecdysozoa</taxon>
        <taxon>Nematoda</taxon>
        <taxon>Chromadorea</taxon>
        <taxon>Rhabditida</taxon>
        <taxon>Tylenchina</taxon>
        <taxon>Tylenchomorpha</taxon>
        <taxon>Aphelenchoidea</taxon>
        <taxon>Aphelenchoididae</taxon>
        <taxon>Bursaphelenchus</taxon>
    </lineage>
</organism>
<evidence type="ECO:0000313" key="3">
    <source>
        <dbReference type="EMBL" id="CAD5213172.1"/>
    </source>
</evidence>
<dbReference type="Proteomes" id="UP000783686">
    <property type="component" value="Unassembled WGS sequence"/>
</dbReference>